<dbReference type="AlphaFoldDB" id="A0A8T0QEK3"/>
<gene>
    <name evidence="1" type="ORF">PVAP13_7KG140633</name>
</gene>
<dbReference type="Proteomes" id="UP000823388">
    <property type="component" value="Chromosome 7K"/>
</dbReference>
<comment type="caution">
    <text evidence="1">The sequence shown here is derived from an EMBL/GenBank/DDBJ whole genome shotgun (WGS) entry which is preliminary data.</text>
</comment>
<proteinExistence type="predicted"/>
<sequence length="78" mass="9447">MHHMIAHQDCDINCRKRRRETNLDLNVIPHDHNVPRLKQGLRSHSRQFGDIIINLPFDSRRYHWILNKLRQPILYATL</sequence>
<keyword evidence="2" id="KW-1185">Reference proteome</keyword>
<organism evidence="1 2">
    <name type="scientific">Panicum virgatum</name>
    <name type="common">Blackwell switchgrass</name>
    <dbReference type="NCBI Taxonomy" id="38727"/>
    <lineage>
        <taxon>Eukaryota</taxon>
        <taxon>Viridiplantae</taxon>
        <taxon>Streptophyta</taxon>
        <taxon>Embryophyta</taxon>
        <taxon>Tracheophyta</taxon>
        <taxon>Spermatophyta</taxon>
        <taxon>Magnoliopsida</taxon>
        <taxon>Liliopsida</taxon>
        <taxon>Poales</taxon>
        <taxon>Poaceae</taxon>
        <taxon>PACMAD clade</taxon>
        <taxon>Panicoideae</taxon>
        <taxon>Panicodae</taxon>
        <taxon>Paniceae</taxon>
        <taxon>Panicinae</taxon>
        <taxon>Panicum</taxon>
        <taxon>Panicum sect. Hiantes</taxon>
    </lineage>
</organism>
<name>A0A8T0QEK3_PANVG</name>
<dbReference type="EMBL" id="CM029049">
    <property type="protein sequence ID" value="KAG2571269.1"/>
    <property type="molecule type" value="Genomic_DNA"/>
</dbReference>
<evidence type="ECO:0000313" key="1">
    <source>
        <dbReference type="EMBL" id="KAG2571269.1"/>
    </source>
</evidence>
<reference evidence="1" key="1">
    <citation type="submission" date="2020-05" db="EMBL/GenBank/DDBJ databases">
        <title>WGS assembly of Panicum virgatum.</title>
        <authorList>
            <person name="Lovell J.T."/>
            <person name="Jenkins J."/>
            <person name="Shu S."/>
            <person name="Juenger T.E."/>
            <person name="Schmutz J."/>
        </authorList>
    </citation>
    <scope>NUCLEOTIDE SEQUENCE</scope>
    <source>
        <strain evidence="1">AP13</strain>
    </source>
</reference>
<evidence type="ECO:0000313" key="2">
    <source>
        <dbReference type="Proteomes" id="UP000823388"/>
    </source>
</evidence>
<accession>A0A8T0QEK3</accession>
<protein>
    <submittedName>
        <fullName evidence="1">Uncharacterized protein</fullName>
    </submittedName>
</protein>